<dbReference type="OMA" id="NASHAFC"/>
<dbReference type="PANTHER" id="PTHR11388:SF100">
    <property type="entry name" value="SOLUTE CARRIER ORGANIC ANION TRANSPORTER FAMILY MEMBER 4A1"/>
    <property type="match status" value="1"/>
</dbReference>
<evidence type="ECO:0000259" key="11">
    <source>
        <dbReference type="PROSITE" id="PS51465"/>
    </source>
</evidence>
<organism evidence="12 13">
    <name type="scientific">Trichoplax adhaerens</name>
    <name type="common">Trichoplax reptans</name>
    <dbReference type="NCBI Taxonomy" id="10228"/>
    <lineage>
        <taxon>Eukaryota</taxon>
        <taxon>Metazoa</taxon>
        <taxon>Placozoa</taxon>
        <taxon>Uniplacotomia</taxon>
        <taxon>Trichoplacea</taxon>
        <taxon>Trichoplacidae</taxon>
        <taxon>Trichoplax</taxon>
    </lineage>
</organism>
<keyword evidence="7" id="KW-1015">Disulfide bond</keyword>
<dbReference type="SUPFAM" id="SSF103473">
    <property type="entry name" value="MFS general substrate transporter"/>
    <property type="match status" value="1"/>
</dbReference>
<evidence type="ECO:0000256" key="8">
    <source>
        <dbReference type="RuleBase" id="RU362056"/>
    </source>
</evidence>
<evidence type="ECO:0000256" key="6">
    <source>
        <dbReference type="ARBA" id="ARBA00023136"/>
    </source>
</evidence>
<dbReference type="HOGENOM" id="CLU_008954_1_2_1"/>
<feature type="transmembrane region" description="Helical" evidence="8">
    <location>
        <begin position="342"/>
        <end position="364"/>
    </location>
</feature>
<dbReference type="InterPro" id="IPR036259">
    <property type="entry name" value="MFS_trans_sf"/>
</dbReference>
<reference evidence="12 13" key="1">
    <citation type="journal article" date="2008" name="Nature">
        <title>The Trichoplax genome and the nature of placozoans.</title>
        <authorList>
            <person name="Srivastava M."/>
            <person name="Begovic E."/>
            <person name="Chapman J."/>
            <person name="Putnam N.H."/>
            <person name="Hellsten U."/>
            <person name="Kawashima T."/>
            <person name="Kuo A."/>
            <person name="Mitros T."/>
            <person name="Salamov A."/>
            <person name="Carpenter M.L."/>
            <person name="Signorovitch A.Y."/>
            <person name="Moreno M.A."/>
            <person name="Kamm K."/>
            <person name="Grimwood J."/>
            <person name="Schmutz J."/>
            <person name="Shapiro H."/>
            <person name="Grigoriev I.V."/>
            <person name="Buss L.W."/>
            <person name="Schierwater B."/>
            <person name="Dellaporta S.L."/>
            <person name="Rokhsar D.S."/>
        </authorList>
    </citation>
    <scope>NUCLEOTIDE SEQUENCE [LARGE SCALE GENOMIC DNA]</scope>
    <source>
        <strain evidence="12 13">Grell-BS-1999</strain>
    </source>
</reference>
<sequence length="697" mass="77393">MKSPKDSDDLDRNQSNESNSSRVDDQQVKKPSTRLGYFNYRPDYLQRFNTPRWLLAVLCLYVTAINVSLLGFRGVVVPQIEKRFNMTSTFIGTIMSSVDIANGVSGILLTYYVGQRHKSKWIGYGIISFSVGSFVLLIPHFIAGSYYYGDITINNSSQTNILCRSHSFNASHAFCNNIAHQSTPWVYPLIFIVGLTLCGIGFSIEYNVGLAFIDENVSPTISPLYIAIFHMMAVLGPTLGYVVGGIFSNIYIDWPVVPKDLNSSDPRWIGAWWLGYLIVGCITLVSSIFIFAFPYHLPTYQKSRIKRLIQSKSTNKPVDDSQYGKRWADFPRAFYNVVSNRIFLLAVAGISIDQVLVIGFSTFLPKYIQSQSGASLLTATTISGTTVVISAGIGQILGGFITKRWNLVGSKISKFCFFVCIMSSLSTFVLLISCDNPKIAGLFVPYPHSSNVTMTCNAKCYCDQNLFSPVCGENSITYQSPCHAGCNITISNGNIINTNYSRCSCINSGSENIVSTGACLSQTCSLIYPLIIGIMIMVFTTFLSFTPTLTVVLRSIPESQTTFGMGVEGVIYRISGGLLGPVIFGYAMDSSCSLWNEQCDQRQFCWRYDNQKLALYIFYIALACKCLKVFIYAMLWYFHRREEMYSAGKINAEEKEKSSLANGNNEKNGLGSTVEPKISSERTTAAVVYAFPLETQV</sequence>
<evidence type="ECO:0000256" key="9">
    <source>
        <dbReference type="SAM" id="MobiDB-lite"/>
    </source>
</evidence>
<feature type="transmembrane region" description="Helical" evidence="8">
    <location>
        <begin position="526"/>
        <end position="549"/>
    </location>
</feature>
<dbReference type="EMBL" id="DS985241">
    <property type="protein sequence ID" value="EDV28797.1"/>
    <property type="molecule type" value="Genomic_DNA"/>
</dbReference>
<dbReference type="PhylomeDB" id="B3RLK9"/>
<dbReference type="InParanoid" id="B3RLK9"/>
<dbReference type="Proteomes" id="UP000009022">
    <property type="component" value="Unassembled WGS sequence"/>
</dbReference>
<feature type="transmembrane region" description="Helical" evidence="8">
    <location>
        <begin position="570"/>
        <end position="588"/>
    </location>
</feature>
<dbReference type="InterPro" id="IPR036058">
    <property type="entry name" value="Kazal_dom_sf"/>
</dbReference>
<keyword evidence="5 8" id="KW-1133">Transmembrane helix</keyword>
<feature type="transmembrane region" description="Helical" evidence="8">
    <location>
        <begin position="616"/>
        <end position="638"/>
    </location>
</feature>
<keyword evidence="4 8" id="KW-0812">Transmembrane</keyword>
<dbReference type="GO" id="GO:0005886">
    <property type="term" value="C:plasma membrane"/>
    <property type="evidence" value="ECO:0007669"/>
    <property type="project" value="UniProtKB-SubCell"/>
</dbReference>
<evidence type="ECO:0000313" key="12">
    <source>
        <dbReference type="EMBL" id="EDV28797.1"/>
    </source>
</evidence>
<feature type="domain" description="Kazal-like" evidence="11">
    <location>
        <begin position="450"/>
        <end position="507"/>
    </location>
</feature>
<dbReference type="Pfam" id="PF03137">
    <property type="entry name" value="OATP"/>
    <property type="match status" value="1"/>
</dbReference>
<feature type="transmembrane region" description="Helical" evidence="8">
    <location>
        <begin position="53"/>
        <end position="70"/>
    </location>
</feature>
<evidence type="ECO:0000259" key="10">
    <source>
        <dbReference type="PROSITE" id="PS50850"/>
    </source>
</evidence>
<evidence type="ECO:0000256" key="3">
    <source>
        <dbReference type="ARBA" id="ARBA00022475"/>
    </source>
</evidence>
<dbReference type="GeneID" id="6749214"/>
<dbReference type="AlphaFoldDB" id="B3RLK9"/>
<feature type="transmembrane region" description="Helical" evidence="8">
    <location>
        <begin position="185"/>
        <end position="204"/>
    </location>
</feature>
<dbReference type="GO" id="GO:0022857">
    <property type="term" value="F:transmembrane transporter activity"/>
    <property type="evidence" value="ECO:0007669"/>
    <property type="project" value="InterPro"/>
</dbReference>
<dbReference type="PANTHER" id="PTHR11388">
    <property type="entry name" value="ORGANIC ANION TRANSPORTER"/>
    <property type="match status" value="1"/>
</dbReference>
<keyword evidence="8" id="KW-0406">Ion transport</keyword>
<keyword evidence="6 8" id="KW-0472">Membrane</keyword>
<dbReference type="OrthoDB" id="5062115at2759"/>
<feature type="transmembrane region" description="Helical" evidence="8">
    <location>
        <begin position="412"/>
        <end position="432"/>
    </location>
</feature>
<evidence type="ECO:0000313" key="13">
    <source>
        <dbReference type="Proteomes" id="UP000009022"/>
    </source>
</evidence>
<dbReference type="RefSeq" id="XP_002107999.1">
    <property type="nucleotide sequence ID" value="XM_002107963.1"/>
</dbReference>
<evidence type="ECO:0000256" key="4">
    <source>
        <dbReference type="ARBA" id="ARBA00022692"/>
    </source>
</evidence>
<feature type="transmembrane region" description="Helical" evidence="8">
    <location>
        <begin position="376"/>
        <end position="400"/>
    </location>
</feature>
<dbReference type="NCBIfam" id="TIGR00805">
    <property type="entry name" value="oat"/>
    <property type="match status" value="1"/>
</dbReference>
<dbReference type="Pfam" id="PF07648">
    <property type="entry name" value="Kazal_2"/>
    <property type="match status" value="1"/>
</dbReference>
<feature type="region of interest" description="Disordered" evidence="9">
    <location>
        <begin position="1"/>
        <end position="29"/>
    </location>
</feature>
<feature type="domain" description="Major facilitator superfamily (MFS) profile" evidence="10">
    <location>
        <begin position="52"/>
        <end position="641"/>
    </location>
</feature>
<proteinExistence type="inferred from homology"/>
<dbReference type="PROSITE" id="PS50850">
    <property type="entry name" value="MFS"/>
    <property type="match status" value="1"/>
</dbReference>
<feature type="transmembrane region" description="Helical" evidence="8">
    <location>
        <begin position="272"/>
        <end position="297"/>
    </location>
</feature>
<keyword evidence="8" id="KW-0813">Transport</keyword>
<accession>B3RLK9</accession>
<comment type="similarity">
    <text evidence="2 8">Belongs to the organo anion transporter (TC 2.A.60) family.</text>
</comment>
<dbReference type="SMART" id="SM00280">
    <property type="entry name" value="KAZAL"/>
    <property type="match status" value="1"/>
</dbReference>
<protein>
    <recommendedName>
        <fullName evidence="8">Solute carrier organic anion transporter family member</fullName>
    </recommendedName>
</protein>
<feature type="transmembrane region" description="Helical" evidence="8">
    <location>
        <begin position="121"/>
        <end position="142"/>
    </location>
</feature>
<dbReference type="CTD" id="6749214"/>
<name>B3RLK9_TRIAD</name>
<comment type="subcellular location">
    <subcellularLocation>
        <location evidence="1 8">Cell membrane</location>
        <topology evidence="1 8">Multi-pass membrane protein</topology>
    </subcellularLocation>
</comment>
<evidence type="ECO:0000256" key="7">
    <source>
        <dbReference type="ARBA" id="ARBA00023157"/>
    </source>
</evidence>
<dbReference type="SUPFAM" id="SSF100895">
    <property type="entry name" value="Kazal-type serine protease inhibitors"/>
    <property type="match status" value="1"/>
</dbReference>
<feature type="transmembrane region" description="Helical" evidence="8">
    <location>
        <begin position="90"/>
        <end position="114"/>
    </location>
</feature>
<dbReference type="KEGG" id="tad:TRIADDRAFT_20218"/>
<dbReference type="InterPro" id="IPR002350">
    <property type="entry name" value="Kazal_dom"/>
</dbReference>
<dbReference type="PROSITE" id="PS51465">
    <property type="entry name" value="KAZAL_2"/>
    <property type="match status" value="1"/>
</dbReference>
<dbReference type="InterPro" id="IPR020846">
    <property type="entry name" value="MFS_dom"/>
</dbReference>
<dbReference type="eggNOG" id="KOG3626">
    <property type="taxonomic scope" value="Eukaryota"/>
</dbReference>
<dbReference type="CDD" id="cd17336">
    <property type="entry name" value="MFS_SLCO_OATP"/>
    <property type="match status" value="1"/>
</dbReference>
<keyword evidence="13" id="KW-1185">Reference proteome</keyword>
<evidence type="ECO:0000256" key="1">
    <source>
        <dbReference type="ARBA" id="ARBA00004651"/>
    </source>
</evidence>
<dbReference type="GO" id="GO:0006811">
    <property type="term" value="P:monoatomic ion transport"/>
    <property type="evidence" value="ECO:0007669"/>
    <property type="project" value="UniProtKB-KW"/>
</dbReference>
<dbReference type="Gene3D" id="1.20.1250.20">
    <property type="entry name" value="MFS general substrate transporter like domains"/>
    <property type="match status" value="1"/>
</dbReference>
<feature type="compositionally biased region" description="Basic and acidic residues" evidence="9">
    <location>
        <begin position="1"/>
        <end position="14"/>
    </location>
</feature>
<dbReference type="InterPro" id="IPR004156">
    <property type="entry name" value="OATP"/>
</dbReference>
<gene>
    <name evidence="12" type="ORF">TRIADDRAFT_20218</name>
</gene>
<evidence type="ECO:0000256" key="2">
    <source>
        <dbReference type="ARBA" id="ARBA00009657"/>
    </source>
</evidence>
<evidence type="ECO:0000256" key="5">
    <source>
        <dbReference type="ARBA" id="ARBA00022989"/>
    </source>
</evidence>
<feature type="transmembrane region" description="Helical" evidence="8">
    <location>
        <begin position="224"/>
        <end position="252"/>
    </location>
</feature>
<keyword evidence="3" id="KW-1003">Cell membrane</keyword>